<comment type="caution">
    <text evidence="2">The sequence shown here is derived from an EMBL/GenBank/DDBJ whole genome shotgun (WGS) entry which is preliminary data.</text>
</comment>
<dbReference type="EMBL" id="JBANBB010000001">
    <property type="protein sequence ID" value="MEK0306034.1"/>
    <property type="molecule type" value="Genomic_DNA"/>
</dbReference>
<dbReference type="CDD" id="cd00865">
    <property type="entry name" value="PEBP_bact_arch"/>
    <property type="match status" value="1"/>
</dbReference>
<dbReference type="InterPro" id="IPR036610">
    <property type="entry name" value="PEBP-like_sf"/>
</dbReference>
<dbReference type="RefSeq" id="WP_340468573.1">
    <property type="nucleotide sequence ID" value="NZ_JBANBB010000001.1"/>
</dbReference>
<evidence type="ECO:0000313" key="2">
    <source>
        <dbReference type="EMBL" id="MEK0306034.1"/>
    </source>
</evidence>
<keyword evidence="3" id="KW-1185">Reference proteome</keyword>
<comment type="similarity">
    <text evidence="1">Belongs to the UPF0098 family.</text>
</comment>
<dbReference type="Proteomes" id="UP001373159">
    <property type="component" value="Unassembled WGS sequence"/>
</dbReference>
<evidence type="ECO:0000313" key="3">
    <source>
        <dbReference type="Proteomes" id="UP001373159"/>
    </source>
</evidence>
<sequence>MKIIVDFDVIPDRYAKRAPISLTRQGQPVVSFPFRVSAVPVSCRYLHWELVDPDSIPVCGFQWIHWSLANLPIAGLAGHGLVTPTSAGPDHGPAGNQETREVSIPEDFSRRLEDLIPGVPQGRTSAASKFVMKGGAADDRSLLMRYNGPTPPDRTHDYVLRVWATPDPIAGLKEGFWLNALEHGIHQASPAPVQAEAWLPAQA</sequence>
<dbReference type="InterPro" id="IPR008914">
    <property type="entry name" value="PEBP"/>
</dbReference>
<dbReference type="Gene3D" id="3.90.280.10">
    <property type="entry name" value="PEBP-like"/>
    <property type="match status" value="1"/>
</dbReference>
<organism evidence="2 3">
    <name type="scientific">Bifidobacterium favimelis</name>
    <dbReference type="NCBI Taxonomy" id="3122979"/>
    <lineage>
        <taxon>Bacteria</taxon>
        <taxon>Bacillati</taxon>
        <taxon>Actinomycetota</taxon>
        <taxon>Actinomycetes</taxon>
        <taxon>Bifidobacteriales</taxon>
        <taxon>Bifidobacteriaceae</taxon>
        <taxon>Bifidobacterium</taxon>
    </lineage>
</organism>
<dbReference type="GO" id="GO:0004860">
    <property type="term" value="F:protein kinase inhibitor activity"/>
    <property type="evidence" value="ECO:0007669"/>
    <property type="project" value="UniProtKB-KW"/>
</dbReference>
<keyword evidence="2" id="KW-0649">Protein kinase inhibitor</keyword>
<dbReference type="SUPFAM" id="SSF49777">
    <property type="entry name" value="PEBP-like"/>
    <property type="match status" value="1"/>
</dbReference>
<accession>A0ABU8ZM63</accession>
<reference evidence="2 3" key="1">
    <citation type="submission" date="2024-02" db="EMBL/GenBank/DDBJ databases">
        <title>Bifidobacterium honeyensis sp. nov., isolated from the comb honey.</title>
        <authorList>
            <person name="Liu W."/>
            <person name="Li Y."/>
        </authorList>
    </citation>
    <scope>NUCLEOTIDE SEQUENCE [LARGE SCALE GENOMIC DNA]</scope>
    <source>
        <strain evidence="2 3">IMAU50988</strain>
    </source>
</reference>
<dbReference type="Pfam" id="PF01161">
    <property type="entry name" value="PBP"/>
    <property type="match status" value="1"/>
</dbReference>
<evidence type="ECO:0000256" key="1">
    <source>
        <dbReference type="ARBA" id="ARBA00007120"/>
    </source>
</evidence>
<proteinExistence type="inferred from homology"/>
<name>A0ABU8ZM63_9BIFI</name>
<dbReference type="InterPro" id="IPR005247">
    <property type="entry name" value="YbhB_YbcL/LppC-like"/>
</dbReference>
<protein>
    <submittedName>
        <fullName evidence="2">YbhB/YbcL family Raf kinase inhibitor-like protein</fullName>
    </submittedName>
</protein>
<gene>
    <name evidence="2" type="ORF">V8P97_00880</name>
</gene>